<evidence type="ECO:0000256" key="5">
    <source>
        <dbReference type="ARBA" id="ARBA00022825"/>
    </source>
</evidence>
<reference evidence="9" key="1">
    <citation type="journal article" date="2021" name="PeerJ">
        <title>Extensive microbial diversity within the chicken gut microbiome revealed by metagenomics and culture.</title>
        <authorList>
            <person name="Gilroy R."/>
            <person name="Ravi A."/>
            <person name="Getino M."/>
            <person name="Pursley I."/>
            <person name="Horton D.L."/>
            <person name="Alikhan N.F."/>
            <person name="Baker D."/>
            <person name="Gharbi K."/>
            <person name="Hall N."/>
            <person name="Watson M."/>
            <person name="Adriaenssens E.M."/>
            <person name="Foster-Nyarko E."/>
            <person name="Jarju S."/>
            <person name="Secka A."/>
            <person name="Antonio M."/>
            <person name="Oren A."/>
            <person name="Chaudhuri R.R."/>
            <person name="La Ragione R."/>
            <person name="Hildebrand F."/>
            <person name="Pallen M.J."/>
        </authorList>
    </citation>
    <scope>NUCLEOTIDE SEQUENCE</scope>
    <source>
        <strain evidence="9">ChiHjej12B11-24981</strain>
    </source>
</reference>
<feature type="active site" description="Nucleophile" evidence="6">
    <location>
        <position position="112"/>
    </location>
</feature>
<proteinExistence type="inferred from homology"/>
<evidence type="ECO:0000313" key="9">
    <source>
        <dbReference type="EMBL" id="HIZ01471.1"/>
    </source>
</evidence>
<accession>A0A9D2A4W7</accession>
<feature type="active site" description="Charge relay system" evidence="6">
    <location>
        <position position="280"/>
    </location>
</feature>
<keyword evidence="5" id="KW-0720">Serine protease</keyword>
<keyword evidence="3" id="KW-0645">Protease</keyword>
<dbReference type="Gene3D" id="3.50.30.60">
    <property type="entry name" value="LD-carboxypeptidase A C-terminal domain-like"/>
    <property type="match status" value="1"/>
</dbReference>
<organism evidence="9 10">
    <name type="scientific">Candidatus Bacteroides merdipullorum</name>
    <dbReference type="NCBI Taxonomy" id="2838474"/>
    <lineage>
        <taxon>Bacteria</taxon>
        <taxon>Pseudomonadati</taxon>
        <taxon>Bacteroidota</taxon>
        <taxon>Bacteroidia</taxon>
        <taxon>Bacteroidales</taxon>
        <taxon>Bacteroidaceae</taxon>
        <taxon>Bacteroides</taxon>
    </lineage>
</organism>
<dbReference type="InterPro" id="IPR003507">
    <property type="entry name" value="S66_fam"/>
</dbReference>
<dbReference type="InterPro" id="IPR027478">
    <property type="entry name" value="LdcA_N"/>
</dbReference>
<dbReference type="PANTHER" id="PTHR30237:SF2">
    <property type="entry name" value="MUREIN TETRAPEPTIDE CARBOXYPEPTIDASE"/>
    <property type="match status" value="1"/>
</dbReference>
<evidence type="ECO:0000256" key="3">
    <source>
        <dbReference type="ARBA" id="ARBA00022670"/>
    </source>
</evidence>
<dbReference type="Gene3D" id="3.40.50.10740">
    <property type="entry name" value="Class I glutamine amidotransferase-like"/>
    <property type="match status" value="1"/>
</dbReference>
<evidence type="ECO:0000256" key="1">
    <source>
        <dbReference type="ARBA" id="ARBA00010233"/>
    </source>
</evidence>
<dbReference type="GO" id="GO:0006508">
    <property type="term" value="P:proteolysis"/>
    <property type="evidence" value="ECO:0007669"/>
    <property type="project" value="UniProtKB-KW"/>
</dbReference>
<dbReference type="EMBL" id="DXCK01000062">
    <property type="protein sequence ID" value="HIZ01471.1"/>
    <property type="molecule type" value="Genomic_DNA"/>
</dbReference>
<feature type="domain" description="LD-carboxypeptidase N-terminal" evidence="7">
    <location>
        <begin position="16"/>
        <end position="131"/>
    </location>
</feature>
<reference evidence="9" key="2">
    <citation type="submission" date="2021-04" db="EMBL/GenBank/DDBJ databases">
        <authorList>
            <person name="Gilroy R."/>
        </authorList>
    </citation>
    <scope>NUCLEOTIDE SEQUENCE</scope>
    <source>
        <strain evidence="9">ChiHjej12B11-24981</strain>
    </source>
</reference>
<dbReference type="CDD" id="cd07025">
    <property type="entry name" value="Peptidase_S66"/>
    <property type="match status" value="1"/>
</dbReference>
<name>A0A9D2A4W7_9BACE</name>
<protein>
    <submittedName>
        <fullName evidence="9">LD-carboxypeptidase</fullName>
    </submittedName>
</protein>
<evidence type="ECO:0000313" key="10">
    <source>
        <dbReference type="Proteomes" id="UP000824023"/>
    </source>
</evidence>
<dbReference type="InterPro" id="IPR027461">
    <property type="entry name" value="Carboxypeptidase_A_C_sf"/>
</dbReference>
<keyword evidence="4" id="KW-0378">Hydrolase</keyword>
<dbReference type="AlphaFoldDB" id="A0A9D2A4W7"/>
<dbReference type="SUPFAM" id="SSF52317">
    <property type="entry name" value="Class I glutamine amidotransferase-like"/>
    <property type="match status" value="1"/>
</dbReference>
<feature type="domain" description="LD-carboxypeptidase C-terminal" evidence="8">
    <location>
        <begin position="180"/>
        <end position="295"/>
    </location>
</feature>
<dbReference type="InterPro" id="IPR029062">
    <property type="entry name" value="Class_I_gatase-like"/>
</dbReference>
<dbReference type="Proteomes" id="UP000824023">
    <property type="component" value="Unassembled WGS sequence"/>
</dbReference>
<evidence type="ECO:0000256" key="6">
    <source>
        <dbReference type="PIRSR" id="PIRSR028757-1"/>
    </source>
</evidence>
<dbReference type="Pfam" id="PF17676">
    <property type="entry name" value="Peptidase_S66C"/>
    <property type="match status" value="1"/>
</dbReference>
<dbReference type="Pfam" id="PF02016">
    <property type="entry name" value="Peptidase_S66"/>
    <property type="match status" value="1"/>
</dbReference>
<dbReference type="InterPro" id="IPR040921">
    <property type="entry name" value="Peptidase_S66C"/>
</dbReference>
<dbReference type="InterPro" id="IPR040449">
    <property type="entry name" value="Peptidase_S66_N"/>
</dbReference>
<dbReference type="PIRSF" id="PIRSF028757">
    <property type="entry name" value="LD-carboxypeptidase"/>
    <property type="match status" value="1"/>
</dbReference>
<comment type="similarity">
    <text evidence="1">Belongs to the peptidase S66 family.</text>
</comment>
<sequence>METLILPPDLHAGDRVVILSPSSKIDRHFLRGAAERLRSWGLDPVMAPHAEGACGTYAGTVDERLADLQGAMDDPDVRAILCSRGGYGAVHLLERLDFTRLARSPKWLIGFSDITALHAAFQRAGFASMHAPMARHLTVEPADDEATRALHDLLFGTTPGGKAPALACAPHRLNRRGTAEGTLRGGNLSVFYGLRGTPWDFPAEGTLLFLEDVGERPHAVERMLYNLRLGGVLDRLAGIIVGQFTEYEENLSLGKPLYDALADVLDGCACPVCFDFPVGHVTRNLPLICGAHARLDVGTAEVRLTFDQETNR</sequence>
<feature type="active site" description="Charge relay system" evidence="6">
    <location>
        <position position="211"/>
    </location>
</feature>
<evidence type="ECO:0000256" key="4">
    <source>
        <dbReference type="ARBA" id="ARBA00022801"/>
    </source>
</evidence>
<keyword evidence="2" id="KW-0121">Carboxypeptidase</keyword>
<dbReference type="SUPFAM" id="SSF141986">
    <property type="entry name" value="LD-carboxypeptidase A C-terminal domain-like"/>
    <property type="match status" value="1"/>
</dbReference>
<evidence type="ECO:0000256" key="2">
    <source>
        <dbReference type="ARBA" id="ARBA00022645"/>
    </source>
</evidence>
<evidence type="ECO:0000259" key="8">
    <source>
        <dbReference type="Pfam" id="PF17676"/>
    </source>
</evidence>
<dbReference type="GO" id="GO:0008236">
    <property type="term" value="F:serine-type peptidase activity"/>
    <property type="evidence" value="ECO:0007669"/>
    <property type="project" value="UniProtKB-KW"/>
</dbReference>
<evidence type="ECO:0000259" key="7">
    <source>
        <dbReference type="Pfam" id="PF02016"/>
    </source>
</evidence>
<gene>
    <name evidence="9" type="ORF">H9819_04350</name>
</gene>
<comment type="caution">
    <text evidence="9">The sequence shown here is derived from an EMBL/GenBank/DDBJ whole genome shotgun (WGS) entry which is preliminary data.</text>
</comment>
<dbReference type="PANTHER" id="PTHR30237">
    <property type="entry name" value="MURAMOYLTETRAPEPTIDE CARBOXYPEPTIDASE"/>
    <property type="match status" value="1"/>
</dbReference>
<dbReference type="GO" id="GO:0004180">
    <property type="term" value="F:carboxypeptidase activity"/>
    <property type="evidence" value="ECO:0007669"/>
    <property type="project" value="UniProtKB-KW"/>
</dbReference>